<evidence type="ECO:0000256" key="3">
    <source>
        <dbReference type="SAM" id="MobiDB-lite"/>
    </source>
</evidence>
<proteinExistence type="predicted"/>
<dbReference type="Pfam" id="PF12937">
    <property type="entry name" value="F-box-like"/>
    <property type="match status" value="1"/>
</dbReference>
<evidence type="ECO:0000313" key="5">
    <source>
        <dbReference type="EMBL" id="KAF4954010.1"/>
    </source>
</evidence>
<dbReference type="PANTHER" id="PTHR10706:SF130">
    <property type="entry name" value="F-BOX ONLY PROTEIN 31"/>
    <property type="match status" value="1"/>
</dbReference>
<gene>
    <name evidence="5" type="ORF">FGADI_5546</name>
</gene>
<dbReference type="PROSITE" id="PS50181">
    <property type="entry name" value="FBOX"/>
    <property type="match status" value="1"/>
</dbReference>
<dbReference type="InterPro" id="IPR045048">
    <property type="entry name" value="FBXO31/39"/>
</dbReference>
<reference evidence="5" key="2">
    <citation type="submission" date="2020-05" db="EMBL/GenBank/DDBJ databases">
        <authorList>
            <person name="Kim H.-S."/>
            <person name="Proctor R.H."/>
            <person name="Brown D.W."/>
        </authorList>
    </citation>
    <scope>NUCLEOTIDE SEQUENCE</scope>
    <source>
        <strain evidence="5">NRRL 45417</strain>
    </source>
</reference>
<dbReference type="Pfam" id="PF12014">
    <property type="entry name" value="Cyclin_D1_bind"/>
    <property type="match status" value="1"/>
</dbReference>
<dbReference type="UniPathway" id="UPA00143"/>
<dbReference type="AlphaFoldDB" id="A0A8H4T9V2"/>
<evidence type="ECO:0000259" key="4">
    <source>
        <dbReference type="PROSITE" id="PS50181"/>
    </source>
</evidence>
<comment type="caution">
    <text evidence="5">The sequence shown here is derived from an EMBL/GenBank/DDBJ whole genome shotgun (WGS) entry which is preliminary data.</text>
</comment>
<dbReference type="Proteomes" id="UP000604273">
    <property type="component" value="Unassembled WGS sequence"/>
</dbReference>
<accession>A0A8H4T9V2</accession>
<evidence type="ECO:0000313" key="6">
    <source>
        <dbReference type="Proteomes" id="UP000604273"/>
    </source>
</evidence>
<evidence type="ECO:0000256" key="1">
    <source>
        <dbReference type="ARBA" id="ARBA00004906"/>
    </source>
</evidence>
<dbReference type="GO" id="GO:0016567">
    <property type="term" value="P:protein ubiquitination"/>
    <property type="evidence" value="ECO:0007669"/>
    <property type="project" value="UniProtKB-UniPathway"/>
</dbReference>
<organism evidence="5 6">
    <name type="scientific">Fusarium gaditjirri</name>
    <dbReference type="NCBI Taxonomy" id="282569"/>
    <lineage>
        <taxon>Eukaryota</taxon>
        <taxon>Fungi</taxon>
        <taxon>Dikarya</taxon>
        <taxon>Ascomycota</taxon>
        <taxon>Pezizomycotina</taxon>
        <taxon>Sordariomycetes</taxon>
        <taxon>Hypocreomycetidae</taxon>
        <taxon>Hypocreales</taxon>
        <taxon>Nectriaceae</taxon>
        <taxon>Fusarium</taxon>
        <taxon>Fusarium nisikadoi species complex</taxon>
    </lineage>
</organism>
<name>A0A8H4T9V2_9HYPO</name>
<protein>
    <recommendedName>
        <fullName evidence="4">F-box domain-containing protein</fullName>
    </recommendedName>
</protein>
<dbReference type="InterPro" id="IPR001810">
    <property type="entry name" value="F-box_dom"/>
</dbReference>
<sequence length="463" mass="52187">MSSSEPQSPLPKPPSDPYPGLPLLLHLPPELIDNILSHLSPYELSAISATCRDLHKHALSDVLWYPLVQENVPGVTLTSPRPCDSYHELYVAHDRLWFLPRQKIWFCDRDLTGRLMIVRYDPRRGCIEGYQLLASRDRQIQQSFLGQGDVLINEFDPKVKLHLDKPVLQFRVGERAPEEFLSRPGANRFADEMPVTLDDRIDALFSNFMLTCELDQEEAQQNLTSNFPYGNVWPPPHIPSNHHVSGSSTQVTSDGIFVKTPSSRPRRREEVSERFFRIRQWMEMTGGLSRVGMAAGLGGIYNMLRLSRTAVDGGMPNIHVGEELITYSTLDPKLYTPTVLKPWRGIWVGDYSTHGCEFLLIHQPDDETSATDEELGLVRRDSERDEEWEARRTEGRTFQGRLEAIKLTGDPNVPRGEITFVADDIGPNGVVNGPPVDPCFQGMRVVHSKGHIANTGFASGKNS</sequence>
<dbReference type="EMBL" id="JABFAI010000128">
    <property type="protein sequence ID" value="KAF4954010.1"/>
    <property type="molecule type" value="Genomic_DNA"/>
</dbReference>
<reference evidence="5" key="1">
    <citation type="journal article" date="2020" name="BMC Genomics">
        <title>Correction to: Identification and distribution of gene clusters required for synthesis of sphingolipid metabolism inhibitors in diverse species of the filamentous fungus Fusarium.</title>
        <authorList>
            <person name="Kim H.S."/>
            <person name="Lohmar J.M."/>
            <person name="Busman M."/>
            <person name="Brown D.W."/>
            <person name="Naumann T.A."/>
            <person name="Divon H.H."/>
            <person name="Lysoe E."/>
            <person name="Uhlig S."/>
            <person name="Proctor R.H."/>
        </authorList>
    </citation>
    <scope>NUCLEOTIDE SEQUENCE</scope>
    <source>
        <strain evidence="5">NRRL 45417</strain>
    </source>
</reference>
<dbReference type="SUPFAM" id="SSF81383">
    <property type="entry name" value="F-box domain"/>
    <property type="match status" value="1"/>
</dbReference>
<dbReference type="OrthoDB" id="722566at2759"/>
<feature type="compositionally biased region" description="Polar residues" evidence="3">
    <location>
        <begin position="243"/>
        <end position="253"/>
    </location>
</feature>
<feature type="domain" description="F-box" evidence="4">
    <location>
        <begin position="21"/>
        <end position="67"/>
    </location>
</feature>
<dbReference type="PANTHER" id="PTHR10706">
    <property type="entry name" value="F-BOX FAMILY PROTEIN"/>
    <property type="match status" value="1"/>
</dbReference>
<dbReference type="Gene3D" id="1.20.1280.50">
    <property type="match status" value="1"/>
</dbReference>
<dbReference type="InterPro" id="IPR036047">
    <property type="entry name" value="F-box-like_dom_sf"/>
</dbReference>
<keyword evidence="2" id="KW-0833">Ubl conjugation pathway</keyword>
<evidence type="ECO:0000256" key="2">
    <source>
        <dbReference type="ARBA" id="ARBA00022786"/>
    </source>
</evidence>
<dbReference type="SMART" id="SM00256">
    <property type="entry name" value="FBOX"/>
    <property type="match status" value="1"/>
</dbReference>
<feature type="region of interest" description="Disordered" evidence="3">
    <location>
        <begin position="243"/>
        <end position="264"/>
    </location>
</feature>
<keyword evidence="6" id="KW-1185">Reference proteome</keyword>
<comment type="pathway">
    <text evidence="1">Protein modification; protein ubiquitination.</text>
</comment>